<evidence type="ECO:0000313" key="3">
    <source>
        <dbReference type="EMBL" id="KAG2381351.1"/>
    </source>
</evidence>
<dbReference type="PROSITE" id="PS50097">
    <property type="entry name" value="BTB"/>
    <property type="match status" value="1"/>
</dbReference>
<dbReference type="EMBL" id="PYSW02000027">
    <property type="protein sequence ID" value="KAG2381351.1"/>
    <property type="molecule type" value="Genomic_DNA"/>
</dbReference>
<dbReference type="Gene3D" id="3.30.710.10">
    <property type="entry name" value="Potassium Channel Kv1.1, Chain A"/>
    <property type="match status" value="1"/>
</dbReference>
<dbReference type="Pfam" id="PF00651">
    <property type="entry name" value="BTB"/>
    <property type="match status" value="1"/>
</dbReference>
<reference evidence="3 4" key="1">
    <citation type="journal article" date="2018" name="BMC Genomics">
        <title>The genome of Naegleria lovaniensis, the basis for a comparative approach to unravel pathogenicity factors of the human pathogenic amoeba N. fowleri.</title>
        <authorList>
            <person name="Liechti N."/>
            <person name="Schurch N."/>
            <person name="Bruggmann R."/>
            <person name="Wittwer M."/>
        </authorList>
    </citation>
    <scope>NUCLEOTIDE SEQUENCE [LARGE SCALE GENOMIC DNA]</scope>
    <source>
        <strain evidence="3 4">ATCC 30569</strain>
    </source>
</reference>
<gene>
    <name evidence="3" type="ORF">C9374_006340</name>
</gene>
<keyword evidence="1" id="KW-0175">Coiled coil</keyword>
<feature type="coiled-coil region" evidence="1">
    <location>
        <begin position="138"/>
        <end position="165"/>
    </location>
</feature>
<dbReference type="SUPFAM" id="SSF54695">
    <property type="entry name" value="POZ domain"/>
    <property type="match status" value="1"/>
</dbReference>
<dbReference type="InterPro" id="IPR011333">
    <property type="entry name" value="SKP1/BTB/POZ_sf"/>
</dbReference>
<evidence type="ECO:0000259" key="2">
    <source>
        <dbReference type="PROSITE" id="PS50097"/>
    </source>
</evidence>
<name>A0AA88KMD8_NAELO</name>
<sequence length="528" mass="61506">MFRDDYESHLYAVKDKSSKNKLLSKTLYQLARAALSTSVPFNNAIVDDELNSYRDESDLTISVHFRDQKEPTLYHTHAWIMLARWPLLLEYALINLERPLQRCEVISIAENDVILASLTTNKEIEKYYCSMNDKIMLQSEFRNEIKKLKEKIAISKERLNRQRNSAVVYANRMEALENILKQYCGELKGEKLSIHNTTSSLSVIRHIDLGPLTFDKNVFDDFIYFLYTSKLVNVEENFKKRNIKEMIIGEEVEYLNELLCLAETLGVANMLTILQYKDVTTFTPYNTVSVSDQSHIKTVLSDELASSLASCVFLENDQPVRQLDKLKKSLCDLRIKQGVPDFDENQEVTEFSEFPELSEDGILCHKSFVMKMCPYVDVLINSNFIEAEEIREMEARNEIATVEIQCSSFETLEDIFRYLYSGHITISKSNVFELIAQSQRLGIDNLQERSGQQLKNMEFFDFELIECVSMCMSLGIDDAKKTFEDQLLNHMKGLVRERLMTMREFEKCLEKCGYDKNWIEKQTRNVRY</sequence>
<accession>A0AA88KMD8</accession>
<proteinExistence type="predicted"/>
<keyword evidence="4" id="KW-1185">Reference proteome</keyword>
<dbReference type="RefSeq" id="XP_044547031.1">
    <property type="nucleotide sequence ID" value="XM_044696190.1"/>
</dbReference>
<evidence type="ECO:0000313" key="4">
    <source>
        <dbReference type="Proteomes" id="UP000816034"/>
    </source>
</evidence>
<dbReference type="GeneID" id="68098794"/>
<dbReference type="AlphaFoldDB" id="A0AA88KMD8"/>
<dbReference type="Proteomes" id="UP000816034">
    <property type="component" value="Unassembled WGS sequence"/>
</dbReference>
<evidence type="ECO:0000256" key="1">
    <source>
        <dbReference type="SAM" id="Coils"/>
    </source>
</evidence>
<feature type="domain" description="BTB" evidence="2">
    <location>
        <begin position="331"/>
        <end position="428"/>
    </location>
</feature>
<protein>
    <recommendedName>
        <fullName evidence="2">BTB domain-containing protein</fullName>
    </recommendedName>
</protein>
<dbReference type="InterPro" id="IPR000210">
    <property type="entry name" value="BTB/POZ_dom"/>
</dbReference>
<organism evidence="3 4">
    <name type="scientific">Naegleria lovaniensis</name>
    <name type="common">Amoeba</name>
    <dbReference type="NCBI Taxonomy" id="51637"/>
    <lineage>
        <taxon>Eukaryota</taxon>
        <taxon>Discoba</taxon>
        <taxon>Heterolobosea</taxon>
        <taxon>Tetramitia</taxon>
        <taxon>Eutetramitia</taxon>
        <taxon>Vahlkampfiidae</taxon>
        <taxon>Naegleria</taxon>
    </lineage>
</organism>
<comment type="caution">
    <text evidence="3">The sequence shown here is derived from an EMBL/GenBank/DDBJ whole genome shotgun (WGS) entry which is preliminary data.</text>
</comment>
<dbReference type="CDD" id="cd18186">
    <property type="entry name" value="BTB_POZ_ZBTB_KLHL-like"/>
    <property type="match status" value="1"/>
</dbReference>